<dbReference type="AlphaFoldDB" id="A0A9P8CH01"/>
<accession>A0A9P8CH01</accession>
<comment type="caution">
    <text evidence="1">The sequence shown here is derived from an EMBL/GenBank/DDBJ whole genome shotgun (WGS) entry which is preliminary data.</text>
</comment>
<dbReference type="Proteomes" id="UP000887226">
    <property type="component" value="Unassembled WGS sequence"/>
</dbReference>
<dbReference type="OrthoDB" id="2326446at2759"/>
<keyword evidence="2" id="KW-1185">Reference proteome</keyword>
<gene>
    <name evidence="1" type="ORF">BJ878DRAFT_539930</name>
</gene>
<organism evidence="1 2">
    <name type="scientific">Calycina marina</name>
    <dbReference type="NCBI Taxonomy" id="1763456"/>
    <lineage>
        <taxon>Eukaryota</taxon>
        <taxon>Fungi</taxon>
        <taxon>Dikarya</taxon>
        <taxon>Ascomycota</taxon>
        <taxon>Pezizomycotina</taxon>
        <taxon>Leotiomycetes</taxon>
        <taxon>Helotiales</taxon>
        <taxon>Pezizellaceae</taxon>
        <taxon>Calycina</taxon>
    </lineage>
</organism>
<proteinExistence type="predicted"/>
<protein>
    <submittedName>
        <fullName evidence="1">Uncharacterized protein</fullName>
    </submittedName>
</protein>
<sequence>MVTRLAYAETIREPMERAMERKTEKRFQNAAVKYKGSYNVLSDITHSFANMTDSDRTSQEDNPLTAGRLAEHVAAYPLEALSITDTARSFGVKDKVPSSDLSFVPVGHISLDPDNEDALKCYNYIISSFYISWAIQGVGLGGAATDISEPLNAKTLLLSTVAKEMNEPSHPR</sequence>
<evidence type="ECO:0000313" key="2">
    <source>
        <dbReference type="Proteomes" id="UP000887226"/>
    </source>
</evidence>
<reference evidence="1" key="1">
    <citation type="journal article" date="2021" name="IMA Fungus">
        <title>Genomic characterization of three marine fungi, including Emericellopsis atlantica sp. nov. with signatures of a generalist lifestyle and marine biomass degradation.</title>
        <authorList>
            <person name="Hagestad O.C."/>
            <person name="Hou L."/>
            <person name="Andersen J.H."/>
            <person name="Hansen E.H."/>
            <person name="Altermark B."/>
            <person name="Li C."/>
            <person name="Kuhnert E."/>
            <person name="Cox R.J."/>
            <person name="Crous P.W."/>
            <person name="Spatafora J.W."/>
            <person name="Lail K."/>
            <person name="Amirebrahimi M."/>
            <person name="Lipzen A."/>
            <person name="Pangilinan J."/>
            <person name="Andreopoulos W."/>
            <person name="Hayes R.D."/>
            <person name="Ng V."/>
            <person name="Grigoriev I.V."/>
            <person name="Jackson S.A."/>
            <person name="Sutton T.D.S."/>
            <person name="Dobson A.D.W."/>
            <person name="Rama T."/>
        </authorList>
    </citation>
    <scope>NUCLEOTIDE SEQUENCE</scope>
    <source>
        <strain evidence="1">TRa3180A</strain>
    </source>
</reference>
<evidence type="ECO:0000313" key="1">
    <source>
        <dbReference type="EMBL" id="KAG9246793.1"/>
    </source>
</evidence>
<dbReference type="EMBL" id="MU253792">
    <property type="protein sequence ID" value="KAG9246793.1"/>
    <property type="molecule type" value="Genomic_DNA"/>
</dbReference>
<name>A0A9P8CH01_9HELO</name>